<evidence type="ECO:0000313" key="3">
    <source>
        <dbReference type="Proteomes" id="UP000654123"/>
    </source>
</evidence>
<dbReference type="Proteomes" id="UP000654123">
    <property type="component" value="Unassembled WGS sequence"/>
</dbReference>
<dbReference type="Pfam" id="PF14013">
    <property type="entry name" value="MT0933_antitox"/>
    <property type="match status" value="1"/>
</dbReference>
<reference evidence="2" key="1">
    <citation type="journal article" date="2014" name="Int. J. Syst. Evol. Microbiol.">
        <title>Complete genome sequence of Corynebacterium casei LMG S-19264T (=DSM 44701T), isolated from a smear-ripened cheese.</title>
        <authorList>
            <consortium name="US DOE Joint Genome Institute (JGI-PGF)"/>
            <person name="Walter F."/>
            <person name="Albersmeier A."/>
            <person name="Kalinowski J."/>
            <person name="Ruckert C."/>
        </authorList>
    </citation>
    <scope>NUCLEOTIDE SEQUENCE</scope>
    <source>
        <strain evidence="2">JCM 4335</strain>
    </source>
</reference>
<accession>A0A918AXF3</accession>
<reference evidence="2" key="2">
    <citation type="submission" date="2020-09" db="EMBL/GenBank/DDBJ databases">
        <authorList>
            <person name="Sun Q."/>
            <person name="Ohkuma M."/>
        </authorList>
    </citation>
    <scope>NUCLEOTIDE SEQUENCE</scope>
    <source>
        <strain evidence="2">JCM 4335</strain>
    </source>
</reference>
<dbReference type="EMBL" id="BMSV01000002">
    <property type="protein sequence ID" value="GGP97474.1"/>
    <property type="molecule type" value="Genomic_DNA"/>
</dbReference>
<organism evidence="2 3">
    <name type="scientific">Streptomyces roseolilacinus</name>
    <dbReference type="NCBI Taxonomy" id="66904"/>
    <lineage>
        <taxon>Bacteria</taxon>
        <taxon>Bacillati</taxon>
        <taxon>Actinomycetota</taxon>
        <taxon>Actinomycetes</taxon>
        <taxon>Kitasatosporales</taxon>
        <taxon>Streptomycetaceae</taxon>
        <taxon>Streptomyces</taxon>
    </lineage>
</organism>
<proteinExistence type="predicted"/>
<comment type="caution">
    <text evidence="2">The sequence shown here is derived from an EMBL/GenBank/DDBJ whole genome shotgun (WGS) entry which is preliminary data.</text>
</comment>
<keyword evidence="3" id="KW-1185">Reference proteome</keyword>
<sequence>MTAARSTWSRRPPPAGRGPVPPALAVLAGVLAARGPKPSCRTSVGDKRNLEGTRGWVRRTHDLREVPMGKLGDMANKVKEMAKDHPDQADKGVAGAERAIDERTGDKYDAQTDKGADAVRRSYGSDGTVER</sequence>
<feature type="region of interest" description="Disordered" evidence="1">
    <location>
        <begin position="82"/>
        <end position="131"/>
    </location>
</feature>
<evidence type="ECO:0000256" key="1">
    <source>
        <dbReference type="SAM" id="MobiDB-lite"/>
    </source>
</evidence>
<gene>
    <name evidence="2" type="ORF">GCM10010249_14970</name>
</gene>
<evidence type="ECO:0000313" key="2">
    <source>
        <dbReference type="EMBL" id="GGP97474.1"/>
    </source>
</evidence>
<dbReference type="InterPro" id="IPR028037">
    <property type="entry name" value="Antitoxin_Rv0909/MT0933"/>
</dbReference>
<feature type="compositionally biased region" description="Pro residues" evidence="1">
    <location>
        <begin position="11"/>
        <end position="21"/>
    </location>
</feature>
<name>A0A918AXF3_9ACTN</name>
<feature type="compositionally biased region" description="Basic and acidic residues" evidence="1">
    <location>
        <begin position="98"/>
        <end position="120"/>
    </location>
</feature>
<dbReference type="AlphaFoldDB" id="A0A918AXF3"/>
<protein>
    <recommendedName>
        <fullName evidence="4">Kanamycin biosynthetic protein</fullName>
    </recommendedName>
</protein>
<feature type="region of interest" description="Disordered" evidence="1">
    <location>
        <begin position="1"/>
        <end position="21"/>
    </location>
</feature>
<evidence type="ECO:0008006" key="4">
    <source>
        <dbReference type="Google" id="ProtNLM"/>
    </source>
</evidence>